<dbReference type="AlphaFoldDB" id="A0A2I4H7G1"/>
<dbReference type="RefSeq" id="XP_018852094.2">
    <property type="nucleotide sequence ID" value="XM_018996549.2"/>
</dbReference>
<dbReference type="PANTHER" id="PTHR47150">
    <property type="entry name" value="OS12G0169200 PROTEIN"/>
    <property type="match status" value="1"/>
</dbReference>
<evidence type="ECO:0000313" key="2">
    <source>
        <dbReference type="RefSeq" id="XP_018852094.2"/>
    </source>
</evidence>
<proteinExistence type="predicted"/>
<dbReference type="OrthoDB" id="1624952at2759"/>
<sequence>MGEYLKIEETTALRSLKVFVKVVVSIFSEKYLSKPNNDDIVRLLAVGEKHGFIGSHSDINVLDRSFIFSNLAQGNTPTVNYTINGHNYVIGYYFADGIYPQWTTFVKTISVPQGNKKKYFAAAQKSARKDVESAFGVLQARFAIIRGPAPCFHIETLNDIMMACVILHNMIIEDERMTMKKKNLNMNSWQKAHMIQCQLALNLNLASSFNIIMLLGIEESIVTPTRSCRPLMTTI</sequence>
<dbReference type="Gramene" id="Jr16_00840_p1">
    <property type="protein sequence ID" value="cds.Jr16_00840_p1"/>
    <property type="gene ID" value="Jr16_00840"/>
</dbReference>
<name>A0A2I4H7G1_JUGRE</name>
<reference evidence="2" key="1">
    <citation type="submission" date="2025-08" db="UniProtKB">
        <authorList>
            <consortium name="RefSeq"/>
        </authorList>
    </citation>
    <scope>IDENTIFICATION</scope>
    <source>
        <tissue evidence="2">Leaves</tissue>
    </source>
</reference>
<evidence type="ECO:0000313" key="1">
    <source>
        <dbReference type="Proteomes" id="UP000235220"/>
    </source>
</evidence>
<protein>
    <submittedName>
        <fullName evidence="2">Uncharacterized protein LOC109014186</fullName>
    </submittedName>
</protein>
<organism evidence="1 2">
    <name type="scientific">Juglans regia</name>
    <name type="common">English walnut</name>
    <dbReference type="NCBI Taxonomy" id="51240"/>
    <lineage>
        <taxon>Eukaryota</taxon>
        <taxon>Viridiplantae</taxon>
        <taxon>Streptophyta</taxon>
        <taxon>Embryophyta</taxon>
        <taxon>Tracheophyta</taxon>
        <taxon>Spermatophyta</taxon>
        <taxon>Magnoliopsida</taxon>
        <taxon>eudicotyledons</taxon>
        <taxon>Gunneridae</taxon>
        <taxon>Pentapetalae</taxon>
        <taxon>rosids</taxon>
        <taxon>fabids</taxon>
        <taxon>Fagales</taxon>
        <taxon>Juglandaceae</taxon>
        <taxon>Juglans</taxon>
    </lineage>
</organism>
<dbReference type="InterPro" id="IPR006912">
    <property type="entry name" value="Harbinger_derived_prot"/>
</dbReference>
<dbReference type="Proteomes" id="UP000235220">
    <property type="component" value="Chromosome 16"/>
</dbReference>
<dbReference type="Pfam" id="PF04827">
    <property type="entry name" value="Plant_tran"/>
    <property type="match status" value="1"/>
</dbReference>
<gene>
    <name evidence="2" type="primary">LOC109014186</name>
</gene>
<dbReference type="KEGG" id="jre:109014186"/>
<dbReference type="PANTHER" id="PTHR47150:SF7">
    <property type="entry name" value="NUCLEASE"/>
    <property type="match status" value="1"/>
</dbReference>
<dbReference type="GeneID" id="109014186"/>
<accession>A0A2I4H7G1</accession>
<dbReference type="STRING" id="51240.A0A2I4H7G1"/>
<keyword evidence="1" id="KW-1185">Reference proteome</keyword>